<dbReference type="SUPFAM" id="SSF51735">
    <property type="entry name" value="NAD(P)-binding Rossmann-fold domains"/>
    <property type="match status" value="1"/>
</dbReference>
<dbReference type="PANTHER" id="PTHR43561:SF3">
    <property type="entry name" value="HYDROXYACYL-COENZYME A DEHYDROGENASE, MITOCHONDRIAL"/>
    <property type="match status" value="1"/>
</dbReference>
<comment type="similarity">
    <text evidence="3">Belongs to the 3-hydroxyacyl-CoA dehydrogenase family.</text>
</comment>
<comment type="subcellular location">
    <subcellularLocation>
        <location evidence="1">Mitochondrion matrix</location>
    </subcellularLocation>
</comment>
<evidence type="ECO:0000256" key="8">
    <source>
        <dbReference type="ARBA" id="ARBA00023128"/>
    </source>
</evidence>
<dbReference type="PANTHER" id="PTHR43561">
    <property type="match status" value="1"/>
</dbReference>
<feature type="binding site" evidence="11">
    <location>
        <position position="116"/>
    </location>
    <ligand>
        <name>NAD(+)</name>
        <dbReference type="ChEBI" id="CHEBI:57540"/>
    </ligand>
</feature>
<dbReference type="Gene3D" id="1.10.1040.10">
    <property type="entry name" value="N-(1-d-carboxylethyl)-l-norvaline Dehydrogenase, domain 2"/>
    <property type="match status" value="1"/>
</dbReference>
<evidence type="ECO:0000256" key="5">
    <source>
        <dbReference type="ARBA" id="ARBA00023002"/>
    </source>
</evidence>
<organism evidence="14 15">
    <name type="scientific">Cichlidogyrus casuarinus</name>
    <dbReference type="NCBI Taxonomy" id="1844966"/>
    <lineage>
        <taxon>Eukaryota</taxon>
        <taxon>Metazoa</taxon>
        <taxon>Spiralia</taxon>
        <taxon>Lophotrochozoa</taxon>
        <taxon>Platyhelminthes</taxon>
        <taxon>Monogenea</taxon>
        <taxon>Monopisthocotylea</taxon>
        <taxon>Dactylogyridea</taxon>
        <taxon>Ancyrocephalidae</taxon>
        <taxon>Cichlidogyrus</taxon>
    </lineage>
</organism>
<evidence type="ECO:0000256" key="11">
    <source>
        <dbReference type="PIRSR" id="PIRSR000105-2"/>
    </source>
</evidence>
<evidence type="ECO:0000256" key="10">
    <source>
        <dbReference type="PIRSR" id="PIRSR000105-1"/>
    </source>
</evidence>
<evidence type="ECO:0000256" key="3">
    <source>
        <dbReference type="ARBA" id="ARBA00009463"/>
    </source>
</evidence>
<dbReference type="GO" id="GO:0006631">
    <property type="term" value="P:fatty acid metabolic process"/>
    <property type="evidence" value="ECO:0007669"/>
    <property type="project" value="UniProtKB-KW"/>
</dbReference>
<feature type="site" description="Important for catalytic activity" evidence="10">
    <location>
        <position position="164"/>
    </location>
</feature>
<evidence type="ECO:0000256" key="6">
    <source>
        <dbReference type="ARBA" id="ARBA00023027"/>
    </source>
</evidence>
<accession>A0ABD2PRE5</accession>
<feature type="binding site" evidence="11">
    <location>
        <position position="167"/>
    </location>
    <ligand>
        <name>NAD(+)</name>
        <dbReference type="ChEBI" id="CHEBI:57540"/>
    </ligand>
</feature>
<feature type="domain" description="3-hydroxyacyl-CoA dehydrogenase NAD binding" evidence="13">
    <location>
        <begin position="23"/>
        <end position="207"/>
    </location>
</feature>
<sequence length="315" mass="34453">MHLGKLISPAISSLHTVTRSINSVAVIGSGLMGSGIAQVSAQAGLKVHLIDKNEEILKKSTVTIKRNLGLVAKKKFKDDASAQEAFVSNSLANLVTSTDMIKASKDSDLIIEAVIENLEIKHEIFKSLDASLPAPCMLASNTSSLLIKEIAKVVQRKDRIIGLHFFNPVPVMKLVEVVKTDEVSQVTQEKIMAYCKAIGKTPVICRDTPGFIVNRLLIPNLMEAMRLYERGDASFQDIDVAMKLGAGHPMGPFELADYVGLDTALFIIQGWHKNYPNNTSFEPPKILIDLCSQGKYGRKSGEGFYKYDAVGNKVH</sequence>
<comment type="caution">
    <text evidence="14">The sequence shown here is derived from an EMBL/GenBank/DDBJ whole genome shotgun (WGS) entry which is preliminary data.</text>
</comment>
<dbReference type="EMBL" id="JBJKFK010004113">
    <property type="protein sequence ID" value="KAL3309267.1"/>
    <property type="molecule type" value="Genomic_DNA"/>
</dbReference>
<keyword evidence="6 11" id="KW-0520">NAD</keyword>
<protein>
    <recommendedName>
        <fullName evidence="16">3-hydroxyacyl-CoA dehydrogenase</fullName>
    </recommendedName>
</protein>
<dbReference type="SUPFAM" id="SSF48179">
    <property type="entry name" value="6-phosphogluconate dehydrogenase C-terminal domain-like"/>
    <property type="match status" value="1"/>
</dbReference>
<dbReference type="Proteomes" id="UP001626550">
    <property type="component" value="Unassembled WGS sequence"/>
</dbReference>
<dbReference type="Pfam" id="PF00725">
    <property type="entry name" value="3HCDH"/>
    <property type="match status" value="1"/>
</dbReference>
<feature type="domain" description="3-hydroxyacyl-CoA dehydrogenase C-terminal" evidence="12">
    <location>
        <begin position="210"/>
        <end position="307"/>
    </location>
</feature>
<evidence type="ECO:0000256" key="7">
    <source>
        <dbReference type="ARBA" id="ARBA00023098"/>
    </source>
</evidence>
<dbReference type="InterPro" id="IPR013328">
    <property type="entry name" value="6PGD_dom2"/>
</dbReference>
<comment type="pathway">
    <text evidence="2">Lipid metabolism; fatty acid beta-oxidation.</text>
</comment>
<keyword evidence="8" id="KW-0496">Mitochondrion</keyword>
<evidence type="ECO:0000259" key="12">
    <source>
        <dbReference type="Pfam" id="PF00725"/>
    </source>
</evidence>
<reference evidence="14 15" key="1">
    <citation type="submission" date="2024-11" db="EMBL/GenBank/DDBJ databases">
        <title>Adaptive evolution of stress response genes in parasites aligns with host niche diversity.</title>
        <authorList>
            <person name="Hahn C."/>
            <person name="Resl P."/>
        </authorList>
    </citation>
    <scope>NUCLEOTIDE SEQUENCE [LARGE SCALE GENOMIC DNA]</scope>
    <source>
        <strain evidence="14">EGGRZ-B1_66</strain>
        <tissue evidence="14">Body</tissue>
    </source>
</reference>
<feature type="binding site" evidence="11">
    <location>
        <position position="299"/>
    </location>
    <ligand>
        <name>NAD(+)</name>
        <dbReference type="ChEBI" id="CHEBI:57540"/>
    </ligand>
</feature>
<feature type="binding site" evidence="11">
    <location>
        <begin position="28"/>
        <end position="33"/>
    </location>
    <ligand>
        <name>NAD(+)</name>
        <dbReference type="ChEBI" id="CHEBI:57540"/>
    </ligand>
</feature>
<gene>
    <name evidence="14" type="ORF">Ciccas_012188</name>
</gene>
<dbReference type="InterPro" id="IPR006176">
    <property type="entry name" value="3-OHacyl-CoA_DH_NAD-bd"/>
</dbReference>
<evidence type="ECO:0000313" key="15">
    <source>
        <dbReference type="Proteomes" id="UP001626550"/>
    </source>
</evidence>
<dbReference type="GO" id="GO:0003857">
    <property type="term" value="F:(3S)-3-hydroxyacyl-CoA dehydrogenase (NAD+) activity"/>
    <property type="evidence" value="ECO:0007669"/>
    <property type="project" value="UniProtKB-EC"/>
</dbReference>
<dbReference type="Gene3D" id="3.40.50.720">
    <property type="entry name" value="NAD(P)-binding Rossmann-like Domain"/>
    <property type="match status" value="1"/>
</dbReference>
<name>A0ABD2PRE5_9PLAT</name>
<feature type="binding site" evidence="11">
    <location>
        <position position="51"/>
    </location>
    <ligand>
        <name>NAD(+)</name>
        <dbReference type="ChEBI" id="CHEBI:57540"/>
    </ligand>
</feature>
<feature type="binding site" evidence="11">
    <location>
        <position position="143"/>
    </location>
    <ligand>
        <name>NAD(+)</name>
        <dbReference type="ChEBI" id="CHEBI:57540"/>
    </ligand>
</feature>
<dbReference type="InterPro" id="IPR008927">
    <property type="entry name" value="6-PGluconate_DH-like_C_sf"/>
</dbReference>
<dbReference type="PIRSF" id="PIRSF000105">
    <property type="entry name" value="HCDH"/>
    <property type="match status" value="1"/>
</dbReference>
<dbReference type="InterPro" id="IPR022694">
    <property type="entry name" value="3-OHacyl-CoA_DH"/>
</dbReference>
<dbReference type="GO" id="GO:0005759">
    <property type="term" value="C:mitochondrial matrix"/>
    <property type="evidence" value="ECO:0007669"/>
    <property type="project" value="UniProtKB-SubCell"/>
</dbReference>
<evidence type="ECO:0000256" key="4">
    <source>
        <dbReference type="ARBA" id="ARBA00022832"/>
    </source>
</evidence>
<dbReference type="InterPro" id="IPR036291">
    <property type="entry name" value="NAD(P)-bd_dom_sf"/>
</dbReference>
<keyword evidence="4" id="KW-0276">Fatty acid metabolism</keyword>
<evidence type="ECO:0000259" key="13">
    <source>
        <dbReference type="Pfam" id="PF02737"/>
    </source>
</evidence>
<keyword evidence="15" id="KW-1185">Reference proteome</keyword>
<dbReference type="Pfam" id="PF02737">
    <property type="entry name" value="3HCDH_N"/>
    <property type="match status" value="1"/>
</dbReference>
<evidence type="ECO:0008006" key="16">
    <source>
        <dbReference type="Google" id="ProtNLM"/>
    </source>
</evidence>
<dbReference type="FunFam" id="3.40.50.720:FF:000009">
    <property type="entry name" value="Fatty oxidation complex, alpha subunit"/>
    <property type="match status" value="1"/>
</dbReference>
<comment type="catalytic activity">
    <reaction evidence="9">
        <text>a (3S)-3-hydroxyacyl-CoA + NAD(+) = a 3-oxoacyl-CoA + NADH + H(+)</text>
        <dbReference type="Rhea" id="RHEA:22432"/>
        <dbReference type="ChEBI" id="CHEBI:15378"/>
        <dbReference type="ChEBI" id="CHEBI:57318"/>
        <dbReference type="ChEBI" id="CHEBI:57540"/>
        <dbReference type="ChEBI" id="CHEBI:57945"/>
        <dbReference type="ChEBI" id="CHEBI:90726"/>
        <dbReference type="EC" id="1.1.1.35"/>
    </reaction>
</comment>
<feature type="binding site" evidence="11">
    <location>
        <position position="121"/>
    </location>
    <ligand>
        <name>NAD(+)</name>
        <dbReference type="ChEBI" id="CHEBI:57540"/>
    </ligand>
</feature>
<evidence type="ECO:0000256" key="1">
    <source>
        <dbReference type="ARBA" id="ARBA00004305"/>
    </source>
</evidence>
<evidence type="ECO:0000256" key="2">
    <source>
        <dbReference type="ARBA" id="ARBA00005005"/>
    </source>
</evidence>
<dbReference type="InterPro" id="IPR006108">
    <property type="entry name" value="3HC_DH_C"/>
</dbReference>
<dbReference type="AlphaFoldDB" id="A0ABD2PRE5"/>
<evidence type="ECO:0000256" key="9">
    <source>
        <dbReference type="ARBA" id="ARBA00049556"/>
    </source>
</evidence>
<keyword evidence="5" id="KW-0560">Oxidoreductase</keyword>
<dbReference type="InterPro" id="IPR052242">
    <property type="entry name" value="Mito_3-hydroxyacyl-CoA_DH"/>
</dbReference>
<proteinExistence type="inferred from homology"/>
<keyword evidence="7" id="KW-0443">Lipid metabolism</keyword>
<evidence type="ECO:0000313" key="14">
    <source>
        <dbReference type="EMBL" id="KAL3309267.1"/>
    </source>
</evidence>